<dbReference type="AlphaFoldDB" id="A0A0P1F1Z2"/>
<dbReference type="EMBL" id="CYRX01000032">
    <property type="protein sequence ID" value="CUH61565.1"/>
    <property type="molecule type" value="Genomic_DNA"/>
</dbReference>
<dbReference type="Pfam" id="PF05136">
    <property type="entry name" value="Phage_portal_2"/>
    <property type="match status" value="1"/>
</dbReference>
<reference evidence="2 3" key="1">
    <citation type="submission" date="2015-09" db="EMBL/GenBank/DDBJ databases">
        <authorList>
            <consortium name="Swine Surveillance"/>
        </authorList>
    </citation>
    <scope>NUCLEOTIDE SEQUENCE [LARGE SCALE GENOMIC DNA]</scope>
    <source>
        <strain evidence="2 3">CECT 5294</strain>
    </source>
</reference>
<dbReference type="GO" id="GO:0019068">
    <property type="term" value="P:virion assembly"/>
    <property type="evidence" value="ECO:0007669"/>
    <property type="project" value="InterPro"/>
</dbReference>
<dbReference type="NCBIfam" id="TIGR01539">
    <property type="entry name" value="portal_lambda"/>
    <property type="match status" value="1"/>
</dbReference>
<organism evidence="2 3">
    <name type="scientific">Thalassobacter stenotrophicus</name>
    <dbReference type="NCBI Taxonomy" id="266809"/>
    <lineage>
        <taxon>Bacteria</taxon>
        <taxon>Pseudomonadati</taxon>
        <taxon>Pseudomonadota</taxon>
        <taxon>Alphaproteobacteria</taxon>
        <taxon>Rhodobacterales</taxon>
        <taxon>Roseobacteraceae</taxon>
        <taxon>Thalassobacter</taxon>
    </lineage>
</organism>
<evidence type="ECO:0000313" key="2">
    <source>
        <dbReference type="EMBL" id="CUH61565.1"/>
    </source>
</evidence>
<dbReference type="Proteomes" id="UP000051298">
    <property type="component" value="Unassembled WGS sequence"/>
</dbReference>
<name>A0A0P1F1Z2_9RHOB</name>
<evidence type="ECO:0000313" key="3">
    <source>
        <dbReference type="Proteomes" id="UP000051298"/>
    </source>
</evidence>
<proteinExistence type="predicted"/>
<dbReference type="InterPro" id="IPR006429">
    <property type="entry name" value="Phage_lambda_portal"/>
</dbReference>
<dbReference type="GO" id="GO:0005198">
    <property type="term" value="F:structural molecule activity"/>
    <property type="evidence" value="ECO:0007669"/>
    <property type="project" value="InterPro"/>
</dbReference>
<gene>
    <name evidence="2" type="ORF">THS5294_02876</name>
</gene>
<protein>
    <submittedName>
        <fullName evidence="2">Phage portal protein, lambda family</fullName>
    </submittedName>
</protein>
<feature type="compositionally biased region" description="Basic and acidic residues" evidence="1">
    <location>
        <begin position="490"/>
        <end position="501"/>
    </location>
</feature>
<evidence type="ECO:0000256" key="1">
    <source>
        <dbReference type="SAM" id="MobiDB-lite"/>
    </source>
</evidence>
<feature type="compositionally biased region" description="Acidic residues" evidence="1">
    <location>
        <begin position="475"/>
        <end position="488"/>
    </location>
</feature>
<feature type="region of interest" description="Disordered" evidence="1">
    <location>
        <begin position="457"/>
        <end position="501"/>
    </location>
</feature>
<accession>A0A0P1F1Z2</accession>
<dbReference type="RefSeq" id="WP_058124251.1">
    <property type="nucleotide sequence ID" value="NZ_CYRX01000032.1"/>
</dbReference>
<sequence>MNWRQRLGAFIGGFDAGQHHRRLRGFQATHAHVNALIAASGPDITARARWLVRNNGYAVNAVESWAANTVGDGIKPISKLVDAARKEELQRLWLAWTDEADAEGLTDFYGLQRRAAREVFLAGEVFVRIRPRRPEDGLTVPLQLQMLPSEMLPLHETGVARNGNAIRQGIEFDRIGRRVAYHFLRRHPGDSTDPGLSGEIVRVPASEVIHVIDPVEGGQLRGVSKLAPAIVKLFLLDQYDDAELDRKKVAAMYAMFVTSPAPENPLAPLDDEEMPAGVEISPGQIVRLDPGEDVTVGQPADSGATYEPFQYRTLLQISAALGIPYPYLANDMVKGNFSNSRLALIEFRRRVSAWQHSVMVYQLCRPAYARWLDLAVLSGAMTLPGYETDRPRMLAADWLPTKWDWVDPLKDANAEIAQIEAGLKSRTQAIAERGYDAEQVDREVAAERARERALGLDFRRPGSPAQGVQAVPVNDDSEDDNRSDDAADDVSARSRTEEDRP</sequence>